<evidence type="ECO:0000313" key="10">
    <source>
        <dbReference type="Proteomes" id="UP000829708"/>
    </source>
</evidence>
<feature type="domain" description="ABC transmembrane type-1" evidence="8">
    <location>
        <begin position="70"/>
        <end position="259"/>
    </location>
</feature>
<keyword evidence="5 7" id="KW-1133">Transmembrane helix</keyword>
<evidence type="ECO:0000256" key="6">
    <source>
        <dbReference type="ARBA" id="ARBA00023136"/>
    </source>
</evidence>
<dbReference type="Proteomes" id="UP000829708">
    <property type="component" value="Chromosome"/>
</dbReference>
<feature type="transmembrane region" description="Helical" evidence="7">
    <location>
        <begin position="180"/>
        <end position="205"/>
    </location>
</feature>
<organism evidence="9 10">
    <name type="scientific">Sphaerochaeta associata</name>
    <dbReference type="NCBI Taxonomy" id="1129264"/>
    <lineage>
        <taxon>Bacteria</taxon>
        <taxon>Pseudomonadati</taxon>
        <taxon>Spirochaetota</taxon>
        <taxon>Spirochaetia</taxon>
        <taxon>Spirochaetales</taxon>
        <taxon>Sphaerochaetaceae</taxon>
        <taxon>Sphaerochaeta</taxon>
    </lineage>
</organism>
<feature type="transmembrane region" description="Helical" evidence="7">
    <location>
        <begin position="74"/>
        <end position="94"/>
    </location>
</feature>
<accession>A0ABY4DCI2</accession>
<keyword evidence="2 7" id="KW-0813">Transport</keyword>
<dbReference type="EMBL" id="CP094929">
    <property type="protein sequence ID" value="UOM51749.1"/>
    <property type="molecule type" value="Genomic_DNA"/>
</dbReference>
<evidence type="ECO:0000256" key="4">
    <source>
        <dbReference type="ARBA" id="ARBA00022692"/>
    </source>
</evidence>
<dbReference type="InterPro" id="IPR000515">
    <property type="entry name" value="MetI-like"/>
</dbReference>
<dbReference type="CDD" id="cd06261">
    <property type="entry name" value="TM_PBP2"/>
    <property type="match status" value="1"/>
</dbReference>
<evidence type="ECO:0000256" key="2">
    <source>
        <dbReference type="ARBA" id="ARBA00022448"/>
    </source>
</evidence>
<protein>
    <submittedName>
        <fullName evidence="9">Carbohydrate ABC transporter permease</fullName>
    </submittedName>
</protein>
<reference evidence="10" key="1">
    <citation type="journal article" date="2024" name="J Bioinform Genom">
        <title>Complete genome sequence of the type strain bacterium Sphaerochaeta associata GLS2t (VKM B-2742)t.</title>
        <authorList>
            <person name="Troshina O.Y."/>
            <person name="Tepeeva A.N."/>
            <person name="Arzamasceva V.O."/>
            <person name="Whitman W.B."/>
            <person name="Varghese N."/>
            <person name="Shapiro N."/>
            <person name="Woyke T."/>
            <person name="Kripides N.C."/>
            <person name="Vasilenko O.V."/>
        </authorList>
    </citation>
    <scope>NUCLEOTIDE SEQUENCE [LARGE SCALE GENOMIC DNA]</scope>
    <source>
        <strain evidence="10">GLS2T</strain>
    </source>
</reference>
<evidence type="ECO:0000256" key="1">
    <source>
        <dbReference type="ARBA" id="ARBA00004651"/>
    </source>
</evidence>
<comment type="similarity">
    <text evidence="7">Belongs to the binding-protein-dependent transport system permease family.</text>
</comment>
<dbReference type="PANTHER" id="PTHR43744:SF12">
    <property type="entry name" value="ABC TRANSPORTER PERMEASE PROTEIN MG189-RELATED"/>
    <property type="match status" value="1"/>
</dbReference>
<evidence type="ECO:0000256" key="7">
    <source>
        <dbReference type="RuleBase" id="RU363032"/>
    </source>
</evidence>
<evidence type="ECO:0000313" key="9">
    <source>
        <dbReference type="EMBL" id="UOM51749.1"/>
    </source>
</evidence>
<gene>
    <name evidence="9" type="ORF">MUG09_03020</name>
</gene>
<keyword evidence="6 7" id="KW-0472">Membrane</keyword>
<comment type="subcellular location">
    <subcellularLocation>
        <location evidence="1 7">Cell membrane</location>
        <topology evidence="1 7">Multi-pass membrane protein</topology>
    </subcellularLocation>
</comment>
<name>A0ABY4DCI2_9SPIR</name>
<dbReference type="PANTHER" id="PTHR43744">
    <property type="entry name" value="ABC TRANSPORTER PERMEASE PROTEIN MG189-RELATED-RELATED"/>
    <property type="match status" value="1"/>
</dbReference>
<feature type="transmembrane region" description="Helical" evidence="7">
    <location>
        <begin position="106"/>
        <end position="124"/>
    </location>
</feature>
<dbReference type="Pfam" id="PF00528">
    <property type="entry name" value="BPD_transp_1"/>
    <property type="match status" value="1"/>
</dbReference>
<feature type="transmembrane region" description="Helical" evidence="7">
    <location>
        <begin position="238"/>
        <end position="259"/>
    </location>
</feature>
<sequence>MTRRERTYHGLLYLLCIVLSVIILVPFAMMLVNSFKDIRESALFKLTLPAAPTLENYITVLSKAYFWRGLRNSLIVTTLATVLVNGSAAMAAFVIQRKNGKLGNALYFILFAGIIVPVSIIPTIQLMMQSRIHNTYLGIILFYGAVNLPFSVFLLTGFMKTVPREIDEAAMIEGCSYPRLFAQLIIPLLRTPLVTCTIVTVTAVWNDFSAPFYLISDSKKWPIVISVYNFASQYYTNWGTVFAFMMMVILPVLVVYALLQKHIIAGLTTGAVKG</sequence>
<dbReference type="RefSeq" id="WP_244773429.1">
    <property type="nucleotide sequence ID" value="NZ_CP094929.1"/>
</dbReference>
<dbReference type="SUPFAM" id="SSF161098">
    <property type="entry name" value="MetI-like"/>
    <property type="match status" value="1"/>
</dbReference>
<dbReference type="Gene3D" id="1.10.3720.10">
    <property type="entry name" value="MetI-like"/>
    <property type="match status" value="1"/>
</dbReference>
<evidence type="ECO:0000256" key="5">
    <source>
        <dbReference type="ARBA" id="ARBA00022989"/>
    </source>
</evidence>
<dbReference type="InterPro" id="IPR035906">
    <property type="entry name" value="MetI-like_sf"/>
</dbReference>
<evidence type="ECO:0000259" key="8">
    <source>
        <dbReference type="PROSITE" id="PS50928"/>
    </source>
</evidence>
<feature type="transmembrane region" description="Helical" evidence="7">
    <location>
        <begin position="136"/>
        <end position="159"/>
    </location>
</feature>
<keyword evidence="4 7" id="KW-0812">Transmembrane</keyword>
<feature type="transmembrane region" description="Helical" evidence="7">
    <location>
        <begin position="12"/>
        <end position="32"/>
    </location>
</feature>
<dbReference type="PROSITE" id="PS50928">
    <property type="entry name" value="ABC_TM1"/>
    <property type="match status" value="1"/>
</dbReference>
<keyword evidence="3" id="KW-1003">Cell membrane</keyword>
<keyword evidence="10" id="KW-1185">Reference proteome</keyword>
<evidence type="ECO:0000256" key="3">
    <source>
        <dbReference type="ARBA" id="ARBA00022475"/>
    </source>
</evidence>
<proteinExistence type="inferred from homology"/>